<name>A0A840S3L1_9BURK</name>
<evidence type="ECO:0000259" key="9">
    <source>
        <dbReference type="Pfam" id="PF00149"/>
    </source>
</evidence>
<evidence type="ECO:0000313" key="11">
    <source>
        <dbReference type="Proteomes" id="UP000554837"/>
    </source>
</evidence>
<feature type="domain" description="Calcineurin-like phosphoesterase" evidence="9">
    <location>
        <begin position="3"/>
        <end position="140"/>
    </location>
</feature>
<proteinExistence type="inferred from homology"/>
<evidence type="ECO:0000256" key="4">
    <source>
        <dbReference type="ARBA" id="ARBA00022801"/>
    </source>
</evidence>
<dbReference type="CDD" id="cd07422">
    <property type="entry name" value="MPP_ApaH"/>
    <property type="match status" value="1"/>
</dbReference>
<dbReference type="SUPFAM" id="SSF56300">
    <property type="entry name" value="Metallo-dependent phosphatases"/>
    <property type="match status" value="1"/>
</dbReference>
<comment type="catalytic activity">
    <reaction evidence="8">
        <text>P(1),P(4)-bis(5'-adenosyl) tetraphosphate + H2O = 2 ADP + 2 H(+)</text>
        <dbReference type="Rhea" id="RHEA:24252"/>
        <dbReference type="ChEBI" id="CHEBI:15377"/>
        <dbReference type="ChEBI" id="CHEBI:15378"/>
        <dbReference type="ChEBI" id="CHEBI:58141"/>
        <dbReference type="ChEBI" id="CHEBI:456216"/>
        <dbReference type="EC" id="3.6.1.41"/>
    </reaction>
</comment>
<dbReference type="PIRSF" id="PIRSF000903">
    <property type="entry name" value="B5n-ttraPtase_sm"/>
    <property type="match status" value="1"/>
</dbReference>
<dbReference type="EMBL" id="JACHHO010000001">
    <property type="protein sequence ID" value="MBB5203636.1"/>
    <property type="molecule type" value="Genomic_DNA"/>
</dbReference>
<keyword evidence="4 10" id="KW-0378">Hydrolase</keyword>
<comment type="function">
    <text evidence="1">Hydrolyzes diadenosine 5',5'''-P1,P4-tetraphosphate to yield ADP.</text>
</comment>
<comment type="similarity">
    <text evidence="2">Belongs to the Ap4A hydrolase family.</text>
</comment>
<organism evidence="10 11">
    <name type="scientific">Inhella inkyongensis</name>
    <dbReference type="NCBI Taxonomy" id="392593"/>
    <lineage>
        <taxon>Bacteria</taxon>
        <taxon>Pseudomonadati</taxon>
        <taxon>Pseudomonadota</taxon>
        <taxon>Betaproteobacteria</taxon>
        <taxon>Burkholderiales</taxon>
        <taxon>Sphaerotilaceae</taxon>
        <taxon>Inhella</taxon>
    </lineage>
</organism>
<dbReference type="InterPro" id="IPR004617">
    <property type="entry name" value="ApaH"/>
</dbReference>
<evidence type="ECO:0000256" key="7">
    <source>
        <dbReference type="ARBA" id="ARBA00033210"/>
    </source>
</evidence>
<dbReference type="AlphaFoldDB" id="A0A840S3L1"/>
<dbReference type="OrthoDB" id="9807890at2"/>
<dbReference type="GO" id="GO:0008803">
    <property type="term" value="F:bis(5'-nucleosyl)-tetraphosphatase (symmetrical) activity"/>
    <property type="evidence" value="ECO:0007669"/>
    <property type="project" value="UniProtKB-EC"/>
</dbReference>
<evidence type="ECO:0000256" key="8">
    <source>
        <dbReference type="ARBA" id="ARBA00049417"/>
    </source>
</evidence>
<dbReference type="PANTHER" id="PTHR40942">
    <property type="match status" value="1"/>
</dbReference>
<gene>
    <name evidence="10" type="ORF">HNQ51_000929</name>
</gene>
<dbReference type="Proteomes" id="UP000554837">
    <property type="component" value="Unassembled WGS sequence"/>
</dbReference>
<dbReference type="RefSeq" id="WP_138857323.1">
    <property type="nucleotide sequence ID" value="NZ_CP040709.1"/>
</dbReference>
<dbReference type="Gene3D" id="3.60.21.10">
    <property type="match status" value="1"/>
</dbReference>
<evidence type="ECO:0000313" key="10">
    <source>
        <dbReference type="EMBL" id="MBB5203636.1"/>
    </source>
</evidence>
<comment type="caution">
    <text evidence="10">The sequence shown here is derived from an EMBL/GenBank/DDBJ whole genome shotgun (WGS) entry which is preliminary data.</text>
</comment>
<evidence type="ECO:0000256" key="6">
    <source>
        <dbReference type="ARBA" id="ARBA00032248"/>
    </source>
</evidence>
<dbReference type="Pfam" id="PF00149">
    <property type="entry name" value="Metallophos"/>
    <property type="match status" value="1"/>
</dbReference>
<dbReference type="NCBIfam" id="NF001204">
    <property type="entry name" value="PRK00166.1"/>
    <property type="match status" value="1"/>
</dbReference>
<dbReference type="NCBIfam" id="TIGR00668">
    <property type="entry name" value="apaH"/>
    <property type="match status" value="1"/>
</dbReference>
<dbReference type="PANTHER" id="PTHR40942:SF4">
    <property type="entry name" value="CYTOCHROME C5"/>
    <property type="match status" value="1"/>
</dbReference>
<protein>
    <recommendedName>
        <fullName evidence="3">bis(5'-nucleosyl)-tetraphosphatase (symmetrical)</fullName>
        <ecNumber evidence="3">3.6.1.41</ecNumber>
    </recommendedName>
    <alternativeName>
        <fullName evidence="6">Ap4A hydrolase</fullName>
    </alternativeName>
    <alternativeName>
        <fullName evidence="5">Diadenosine 5',5'''-P1,P4-tetraphosphate pyrophosphohydrolase</fullName>
    </alternativeName>
    <alternativeName>
        <fullName evidence="7">Diadenosine tetraphosphatase</fullName>
    </alternativeName>
</protein>
<evidence type="ECO:0000256" key="1">
    <source>
        <dbReference type="ARBA" id="ARBA00003413"/>
    </source>
</evidence>
<dbReference type="InterPro" id="IPR004843">
    <property type="entry name" value="Calcineurin-like_PHP"/>
</dbReference>
<reference evidence="10 11" key="1">
    <citation type="submission" date="2020-08" db="EMBL/GenBank/DDBJ databases">
        <title>Genomic Encyclopedia of Type Strains, Phase IV (KMG-IV): sequencing the most valuable type-strain genomes for metagenomic binning, comparative biology and taxonomic classification.</title>
        <authorList>
            <person name="Goeker M."/>
        </authorList>
    </citation>
    <scope>NUCLEOTIDE SEQUENCE [LARGE SCALE GENOMIC DNA]</scope>
    <source>
        <strain evidence="10 11">DSM 23958</strain>
    </source>
</reference>
<evidence type="ECO:0000256" key="2">
    <source>
        <dbReference type="ARBA" id="ARBA00005419"/>
    </source>
</evidence>
<dbReference type="InterPro" id="IPR029052">
    <property type="entry name" value="Metallo-depent_PP-like"/>
</dbReference>
<keyword evidence="11" id="KW-1185">Reference proteome</keyword>
<evidence type="ECO:0000256" key="5">
    <source>
        <dbReference type="ARBA" id="ARBA00031248"/>
    </source>
</evidence>
<dbReference type="EC" id="3.6.1.41" evidence="3"/>
<accession>A0A840S3L1</accession>
<evidence type="ECO:0000256" key="3">
    <source>
        <dbReference type="ARBA" id="ARBA00012506"/>
    </source>
</evidence>
<sequence length="273" mass="30132">MHWLIGDLQGCDGALGRLLDQIGYSPSRDRIWLLGDLVSRGPDSLATLRRAAAQGFDAVLGNHDLHLLAVAAGVRKAKKSEHLDALLQAPDRDELLGWLRQRPLVAEAEGWLLVHAGLLPPWRAADALGHSAEVQALLADPQALQDFWPQMYGNHPDRWEPSLQGVDRLRLIINTCTRLRFVHADGRMDFELKDGADTAPPGLMPWFEHPERQSLGQPIAFGHWSTLGLMNRPDLLALDTGCVWGGCLSAARIDGGRREIVQVRCEQVQKLGA</sequence>